<dbReference type="EMBL" id="AWUY01000145">
    <property type="protein sequence ID" value="ERJ76084.1"/>
    <property type="molecule type" value="Genomic_DNA"/>
</dbReference>
<name>A0ABP2Y6I1_9BACT</name>
<dbReference type="Proteomes" id="UP000016660">
    <property type="component" value="Unassembled WGS sequence"/>
</dbReference>
<organism evidence="1 2">
    <name type="scientific">Prevotella disiens JCM 6334 = ATCC 29426</name>
    <dbReference type="NCBI Taxonomy" id="1235811"/>
    <lineage>
        <taxon>Bacteria</taxon>
        <taxon>Pseudomonadati</taxon>
        <taxon>Bacteroidota</taxon>
        <taxon>Bacteroidia</taxon>
        <taxon>Bacteroidales</taxon>
        <taxon>Prevotellaceae</taxon>
        <taxon>Prevotella</taxon>
    </lineage>
</organism>
<comment type="caution">
    <text evidence="1">The sequence shown here is derived from an EMBL/GenBank/DDBJ whole genome shotgun (WGS) entry which is preliminary data.</text>
</comment>
<protein>
    <submittedName>
        <fullName evidence="1">Uncharacterized protein</fullName>
    </submittedName>
</protein>
<proteinExistence type="predicted"/>
<gene>
    <name evidence="1" type="ORF">HMPREF0653_01581</name>
</gene>
<sequence>MICSFDPKLQQKEILSQPYRKSGVENLPILLCVGLDSQWQKGEGVQLHWMYFVDTNTNRECNPANLLAS</sequence>
<accession>A0ABP2Y6I1</accession>
<keyword evidence="2" id="KW-1185">Reference proteome</keyword>
<evidence type="ECO:0000313" key="1">
    <source>
        <dbReference type="EMBL" id="ERJ76084.1"/>
    </source>
</evidence>
<reference evidence="1 2" key="1">
    <citation type="submission" date="2013-06" db="EMBL/GenBank/DDBJ databases">
        <authorList>
            <person name="Weinstock G."/>
            <person name="Sodergren E."/>
            <person name="Lobos E.A."/>
            <person name="Fulton L."/>
            <person name="Fulton R."/>
            <person name="Courtney L."/>
            <person name="Fronick C."/>
            <person name="O'Laughlin M."/>
            <person name="Godfrey J."/>
            <person name="Wilson R.M."/>
            <person name="Miner T."/>
            <person name="Farmer C."/>
            <person name="Delehaunty K."/>
            <person name="Cordes M."/>
            <person name="Minx P."/>
            <person name="Tomlinson C."/>
            <person name="Chen J."/>
            <person name="Wollam A."/>
            <person name="Pepin K.H."/>
            <person name="Bhonagiri V."/>
            <person name="Zhang X."/>
            <person name="Warren W."/>
            <person name="Mitreva M."/>
            <person name="Mardis E.R."/>
            <person name="Wilson R.K."/>
        </authorList>
    </citation>
    <scope>NUCLEOTIDE SEQUENCE [LARGE SCALE GENOMIC DNA]</scope>
    <source>
        <strain evidence="1 2">ATCC 29426</strain>
    </source>
</reference>
<evidence type="ECO:0000313" key="2">
    <source>
        <dbReference type="Proteomes" id="UP000016660"/>
    </source>
</evidence>